<protein>
    <submittedName>
        <fullName evidence="5">Uncharacterized protein</fullName>
    </submittedName>
</protein>
<dbReference type="EMBL" id="CAHIKZ030003432">
    <property type="protein sequence ID" value="CAE1300247.1"/>
    <property type="molecule type" value="Genomic_DNA"/>
</dbReference>
<name>A0A812DHI5_ACAPH</name>
<gene>
    <name evidence="5" type="ORF">SPHA_53772</name>
</gene>
<keyword evidence="2" id="KW-0378">Hydrolase</keyword>
<feature type="compositionally biased region" description="Polar residues" evidence="3">
    <location>
        <begin position="730"/>
        <end position="743"/>
    </location>
</feature>
<evidence type="ECO:0000256" key="3">
    <source>
        <dbReference type="SAM" id="MobiDB-lite"/>
    </source>
</evidence>
<feature type="transmembrane region" description="Helical" evidence="4">
    <location>
        <begin position="136"/>
        <end position="156"/>
    </location>
</feature>
<evidence type="ECO:0000313" key="6">
    <source>
        <dbReference type="Proteomes" id="UP000597762"/>
    </source>
</evidence>
<dbReference type="PANTHER" id="PTHR22975:SF9">
    <property type="entry name" value="ECHINUS SPLICE FORM 3"/>
    <property type="match status" value="1"/>
</dbReference>
<feature type="compositionally biased region" description="Low complexity" evidence="3">
    <location>
        <begin position="713"/>
        <end position="729"/>
    </location>
</feature>
<keyword evidence="4" id="KW-0472">Membrane</keyword>
<keyword evidence="4" id="KW-0812">Transmembrane</keyword>
<dbReference type="OrthoDB" id="205782at2759"/>
<keyword evidence="4" id="KW-1133">Transmembrane helix</keyword>
<organism evidence="5 6">
    <name type="scientific">Acanthosepion pharaonis</name>
    <name type="common">Pharaoh cuttlefish</name>
    <name type="synonym">Sepia pharaonis</name>
    <dbReference type="NCBI Taxonomy" id="158019"/>
    <lineage>
        <taxon>Eukaryota</taxon>
        <taxon>Metazoa</taxon>
        <taxon>Spiralia</taxon>
        <taxon>Lophotrochozoa</taxon>
        <taxon>Mollusca</taxon>
        <taxon>Cephalopoda</taxon>
        <taxon>Coleoidea</taxon>
        <taxon>Decapodiformes</taxon>
        <taxon>Sepiida</taxon>
        <taxon>Sepiina</taxon>
        <taxon>Sepiidae</taxon>
        <taxon>Acanthosepion</taxon>
    </lineage>
</organism>
<proteinExistence type="predicted"/>
<feature type="transmembrane region" description="Helical" evidence="4">
    <location>
        <begin position="193"/>
        <end position="217"/>
    </location>
</feature>
<feature type="region of interest" description="Disordered" evidence="3">
    <location>
        <begin position="782"/>
        <end position="826"/>
    </location>
</feature>
<evidence type="ECO:0000256" key="2">
    <source>
        <dbReference type="ARBA" id="ARBA00022801"/>
    </source>
</evidence>
<keyword evidence="6" id="KW-1185">Reference proteome</keyword>
<keyword evidence="1" id="KW-0833">Ubl conjugation pathway</keyword>
<feature type="transmembrane region" description="Helical" evidence="4">
    <location>
        <begin position="92"/>
        <end position="116"/>
    </location>
</feature>
<accession>A0A812DHI5</accession>
<sequence>MTFARKAPDGCFSLFNSDYRLATSPQPYHISGYLPTLTNIDPPGLSSVPLSPGLSSVPLPPGVSSVPLPPGVSSVPLPPGPLSLSLSSLAPLFLSLSLPSPSFLSLFSLAPLSLSLLAPLSLSSQPPFLSLFPSPLFLSLFLAPSFSLFLPLFLSLSLPPSPLFPRPLFSLFLAPVLSLLLPLLPFSPSPFSLSFSLFLFIQSAVIANMLPSASLFFGLDLKRYTGHVCMGNSCIFCNLKVRCPCGASSEPMIFSEIVHYVSVTALVSLASKIIAVDQKISTSGFGMLLRNARSEGDIRDCPMGTNWENVAEKCCRSHYQPLLLLYANPNGTPIHTAEAPQNVIMAPGFKLGSSSQDEYVQRCCLQVDDLMEQCASAESKADLRMAICHCDKAIGYCKQVLALVSIPPQAVNYVQSKHHSCMMKRRALYGKYSNQQQQLQAANLRPASVTTVQSTPAENTAVSIKDTFDTVPPMNGSCPQQTSACEKMRPSDCPSTKIELPSQAINSCDSRKSVDIYGTLPKNQPRQFEGSSASREAEIYQEFLSRQKQLNQQNSLASSGRAYTPTPHSSSSLAGYPSCTQMRPSSTITVSHSRTDSTPESVASCDSVMTTVPNLHSANNFAPLRMNKQEIRQLLQQDMIYRQGTGNMNPSTSSSSCNQDLSGSRLLPTVPSQYNQHLYTTQPNARDMNVTNNRITIPSSAPQPSSSHLTMTNPIPNNNARPSSANSAPQQISGCTQGDNLAYSNQSERRYYYDDELSRPSVKDLASKFEDVSINKNASADNLSTTSADVGESSDLSRHSFRMRSKSESSSTLPKPALSKHQFQQGTRPRKSVTFCDSIALISLTDDIYPQKDCRRVCVLNQILSTYT</sequence>
<feature type="region of interest" description="Disordered" evidence="3">
    <location>
        <begin position="550"/>
        <end position="601"/>
    </location>
</feature>
<evidence type="ECO:0000256" key="1">
    <source>
        <dbReference type="ARBA" id="ARBA00022786"/>
    </source>
</evidence>
<feature type="compositionally biased region" description="Polar residues" evidence="3">
    <location>
        <begin position="566"/>
        <end position="601"/>
    </location>
</feature>
<dbReference type="InterPro" id="IPR052398">
    <property type="entry name" value="Ubiquitin_hydrolase_53/54"/>
</dbReference>
<dbReference type="AlphaFoldDB" id="A0A812DHI5"/>
<dbReference type="GO" id="GO:0016787">
    <property type="term" value="F:hydrolase activity"/>
    <property type="evidence" value="ECO:0007669"/>
    <property type="project" value="UniProtKB-KW"/>
</dbReference>
<feature type="region of interest" description="Disordered" evidence="3">
    <location>
        <begin position="694"/>
        <end position="743"/>
    </location>
</feature>
<feature type="transmembrane region" description="Helical" evidence="4">
    <location>
        <begin position="168"/>
        <end position="187"/>
    </location>
</feature>
<evidence type="ECO:0000256" key="4">
    <source>
        <dbReference type="SAM" id="Phobius"/>
    </source>
</evidence>
<dbReference type="PANTHER" id="PTHR22975">
    <property type="entry name" value="UBIQUITIN SPECIFIC PROTEINASE"/>
    <property type="match status" value="1"/>
</dbReference>
<comment type="caution">
    <text evidence="5">The sequence shown here is derived from an EMBL/GenBank/DDBJ whole genome shotgun (WGS) entry which is preliminary data.</text>
</comment>
<reference evidence="5" key="1">
    <citation type="submission" date="2021-01" db="EMBL/GenBank/DDBJ databases">
        <authorList>
            <person name="Li R."/>
            <person name="Bekaert M."/>
        </authorList>
    </citation>
    <scope>NUCLEOTIDE SEQUENCE</scope>
    <source>
        <strain evidence="5">Farmed</strain>
    </source>
</reference>
<feature type="compositionally biased region" description="Polar residues" evidence="3">
    <location>
        <begin position="694"/>
        <end position="712"/>
    </location>
</feature>
<evidence type="ECO:0000313" key="5">
    <source>
        <dbReference type="EMBL" id="CAE1300247.1"/>
    </source>
</evidence>
<dbReference type="Proteomes" id="UP000597762">
    <property type="component" value="Unassembled WGS sequence"/>
</dbReference>